<dbReference type="EMBL" id="VSSQ01000948">
    <property type="protein sequence ID" value="MPM03381.1"/>
    <property type="molecule type" value="Genomic_DNA"/>
</dbReference>
<dbReference type="GO" id="GO:0004467">
    <property type="term" value="F:long-chain fatty acid-CoA ligase activity"/>
    <property type="evidence" value="ECO:0007669"/>
    <property type="project" value="UniProtKB-EC"/>
</dbReference>
<comment type="caution">
    <text evidence="6">The sequence shown here is derived from an EMBL/GenBank/DDBJ whole genome shotgun (WGS) entry which is preliminary data.</text>
</comment>
<dbReference type="SUPFAM" id="SSF56801">
    <property type="entry name" value="Acetyl-CoA synthetase-like"/>
    <property type="match status" value="1"/>
</dbReference>
<dbReference type="PANTHER" id="PTHR43272">
    <property type="entry name" value="LONG-CHAIN-FATTY-ACID--COA LIGASE"/>
    <property type="match status" value="1"/>
</dbReference>
<evidence type="ECO:0000259" key="5">
    <source>
        <dbReference type="Pfam" id="PF00501"/>
    </source>
</evidence>
<name>A0A644WIP0_9ZZZZ</name>
<dbReference type="InterPro" id="IPR045851">
    <property type="entry name" value="AMP-bd_C_sf"/>
</dbReference>
<feature type="domain" description="AMP-dependent synthetase/ligase" evidence="5">
    <location>
        <begin position="10"/>
        <end position="387"/>
    </location>
</feature>
<keyword evidence="4" id="KW-0175">Coiled coil</keyword>
<accession>A0A644WIP0</accession>
<dbReference type="Gene3D" id="3.40.50.12780">
    <property type="entry name" value="N-terminal domain of ligase-like"/>
    <property type="match status" value="1"/>
</dbReference>
<dbReference type="GO" id="GO:0005524">
    <property type="term" value="F:ATP binding"/>
    <property type="evidence" value="ECO:0007669"/>
    <property type="project" value="UniProtKB-KW"/>
</dbReference>
<dbReference type="AlphaFoldDB" id="A0A644WIP0"/>
<keyword evidence="1" id="KW-0547">Nucleotide-binding</keyword>
<keyword evidence="6" id="KW-0436">Ligase</keyword>
<dbReference type="InterPro" id="IPR000873">
    <property type="entry name" value="AMP-dep_synth/lig_dom"/>
</dbReference>
<proteinExistence type="predicted"/>
<evidence type="ECO:0000256" key="4">
    <source>
        <dbReference type="SAM" id="Coils"/>
    </source>
</evidence>
<organism evidence="6">
    <name type="scientific">bioreactor metagenome</name>
    <dbReference type="NCBI Taxonomy" id="1076179"/>
    <lineage>
        <taxon>unclassified sequences</taxon>
        <taxon>metagenomes</taxon>
        <taxon>ecological metagenomes</taxon>
    </lineage>
</organism>
<comment type="catalytic activity">
    <reaction evidence="3">
        <text>a long-chain fatty acid + ATP + CoA = a long-chain fatty acyl-CoA + AMP + diphosphate</text>
        <dbReference type="Rhea" id="RHEA:15421"/>
        <dbReference type="ChEBI" id="CHEBI:30616"/>
        <dbReference type="ChEBI" id="CHEBI:33019"/>
        <dbReference type="ChEBI" id="CHEBI:57287"/>
        <dbReference type="ChEBI" id="CHEBI:57560"/>
        <dbReference type="ChEBI" id="CHEBI:83139"/>
        <dbReference type="ChEBI" id="CHEBI:456215"/>
        <dbReference type="EC" id="6.2.1.3"/>
    </reaction>
    <physiologicalReaction direction="left-to-right" evidence="3">
        <dbReference type="Rhea" id="RHEA:15422"/>
    </physiologicalReaction>
</comment>
<dbReference type="PANTHER" id="PTHR43272:SF33">
    <property type="entry name" value="AMP-BINDING DOMAIN-CONTAINING PROTEIN-RELATED"/>
    <property type="match status" value="1"/>
</dbReference>
<sequence>MKYTIPFLLSESVKKNSGRPALSFVDETPLTYHDVAGHICNTIGFLQSKGISKGDKVALWGSNSPQWAIAYLAVTSMGAVIVPILPETIPGDVVNILKHSETKLIFLSQSLSAKLTEEKVPEECLQISLEGHFDEAPETQTTYDFDLFDVQENDLAALIYTSGTTGRAKGVMLSHRNISHVGWHSNDIQPITNQDRFLSVLPLAHTYENSIGFLLAMFFGACVFYLRKAPTVSVLMPALQKVKPTLMLTVPLIIEKVYRQKIVKTFSKNRFMRFIYSIGIVRRLINRLAGIKLYKTFGGHLRFFGIGGAKLNAAAEKFLREAKFPYAIGYGLTESAPLLAGANAEFTRYQSTGPALTGVSLKINNPDPETGEGEIWAKGPNVMIGYYKEPEITAEVLTEDGWLKTGDLGRIDKNGYLYILGRSKNVIIGASGKNIYPEEIEALINNYPTVAESLVIERKGRLVALVQLNMEELEAQLEAFKSNMEARKEEILEEIRKYVNERVSQLSQIQLVQLQLVPFEKTATMKIKRYLYA</sequence>
<dbReference type="Gene3D" id="3.30.300.30">
    <property type="match status" value="1"/>
</dbReference>
<evidence type="ECO:0000256" key="2">
    <source>
        <dbReference type="ARBA" id="ARBA00022840"/>
    </source>
</evidence>
<dbReference type="Pfam" id="PF00501">
    <property type="entry name" value="AMP-binding"/>
    <property type="match status" value="1"/>
</dbReference>
<dbReference type="InterPro" id="IPR042099">
    <property type="entry name" value="ANL_N_sf"/>
</dbReference>
<dbReference type="GO" id="GO:0016020">
    <property type="term" value="C:membrane"/>
    <property type="evidence" value="ECO:0007669"/>
    <property type="project" value="TreeGrafter"/>
</dbReference>
<feature type="coiled-coil region" evidence="4">
    <location>
        <begin position="456"/>
        <end position="501"/>
    </location>
</feature>
<reference evidence="6" key="1">
    <citation type="submission" date="2019-08" db="EMBL/GenBank/DDBJ databases">
        <authorList>
            <person name="Kucharzyk K."/>
            <person name="Murdoch R.W."/>
            <person name="Higgins S."/>
            <person name="Loffler F."/>
        </authorList>
    </citation>
    <scope>NUCLEOTIDE SEQUENCE</scope>
</reference>
<gene>
    <name evidence="6" type="ORF">SDC9_49647</name>
</gene>
<dbReference type="PROSITE" id="PS00455">
    <property type="entry name" value="AMP_BINDING"/>
    <property type="match status" value="1"/>
</dbReference>
<dbReference type="EC" id="6.2.1.3" evidence="6"/>
<dbReference type="InterPro" id="IPR020845">
    <property type="entry name" value="AMP-binding_CS"/>
</dbReference>
<evidence type="ECO:0000256" key="3">
    <source>
        <dbReference type="ARBA" id="ARBA00024484"/>
    </source>
</evidence>
<protein>
    <submittedName>
        <fullName evidence="6">Long-chain-fatty-acid--CoA ligase FadD15</fullName>
        <ecNumber evidence="6">6.2.1.3</ecNumber>
    </submittedName>
</protein>
<evidence type="ECO:0000313" key="6">
    <source>
        <dbReference type="EMBL" id="MPM03381.1"/>
    </source>
</evidence>
<evidence type="ECO:0000256" key="1">
    <source>
        <dbReference type="ARBA" id="ARBA00022741"/>
    </source>
</evidence>
<keyword evidence="2" id="KW-0067">ATP-binding</keyword>